<dbReference type="PANTHER" id="PTHR43547:SF2">
    <property type="entry name" value="HYBRID SIGNAL TRANSDUCTION HISTIDINE KINASE C"/>
    <property type="match status" value="1"/>
</dbReference>
<dbReference type="Gene3D" id="2.60.40.10">
    <property type="entry name" value="Immunoglobulins"/>
    <property type="match status" value="1"/>
</dbReference>
<dbReference type="EMBL" id="VKGK01000028">
    <property type="protein sequence ID" value="TRY12692.1"/>
    <property type="molecule type" value="Genomic_DNA"/>
</dbReference>
<dbReference type="InterPro" id="IPR003594">
    <property type="entry name" value="HATPase_dom"/>
</dbReference>
<reference evidence="8" key="1">
    <citation type="submission" date="2019-07" db="EMBL/GenBank/DDBJ databases">
        <title>Shewanella sp. YLB-08 draft genomic sequence.</title>
        <authorList>
            <person name="Yu L."/>
        </authorList>
    </citation>
    <scope>NUCLEOTIDE SEQUENCE [LARGE SCALE GENOMIC DNA]</scope>
    <source>
        <strain evidence="8">JCM 20706</strain>
    </source>
</reference>
<dbReference type="GO" id="GO:0000155">
    <property type="term" value="F:phosphorelay sensor kinase activity"/>
    <property type="evidence" value="ECO:0007669"/>
    <property type="project" value="InterPro"/>
</dbReference>
<accession>A0A553JJQ1</accession>
<dbReference type="InterPro" id="IPR035965">
    <property type="entry name" value="PAS-like_dom_sf"/>
</dbReference>
<evidence type="ECO:0000256" key="5">
    <source>
        <dbReference type="SAM" id="Phobius"/>
    </source>
</evidence>
<evidence type="ECO:0000256" key="3">
    <source>
        <dbReference type="ARBA" id="ARBA00022553"/>
    </source>
</evidence>
<dbReference type="InterPro" id="IPR015943">
    <property type="entry name" value="WD40/YVTN_repeat-like_dom_sf"/>
</dbReference>
<dbReference type="Pfam" id="PF07494">
    <property type="entry name" value="Reg_prop"/>
    <property type="match status" value="7"/>
</dbReference>
<dbReference type="Pfam" id="PF08447">
    <property type="entry name" value="PAS_3"/>
    <property type="match status" value="1"/>
</dbReference>
<dbReference type="CDD" id="cd00075">
    <property type="entry name" value="HATPase"/>
    <property type="match status" value="1"/>
</dbReference>
<feature type="transmembrane region" description="Helical" evidence="5">
    <location>
        <begin position="824"/>
        <end position="846"/>
    </location>
</feature>
<keyword evidence="5" id="KW-0472">Membrane</keyword>
<dbReference type="FunFam" id="2.60.40.10:FF:000791">
    <property type="entry name" value="Two-component system sensor histidine kinase/response regulator"/>
    <property type="match status" value="1"/>
</dbReference>
<dbReference type="InterPro" id="IPR004358">
    <property type="entry name" value="Sig_transdc_His_kin-like_C"/>
</dbReference>
<dbReference type="InterPro" id="IPR013655">
    <property type="entry name" value="PAS_fold_3"/>
</dbReference>
<dbReference type="Gene3D" id="1.10.287.130">
    <property type="match status" value="1"/>
</dbReference>
<dbReference type="InterPro" id="IPR002908">
    <property type="entry name" value="Frataxin/CyaY"/>
</dbReference>
<keyword evidence="8" id="KW-1185">Reference proteome</keyword>
<dbReference type="EC" id="2.7.13.3" evidence="2"/>
<keyword evidence="3" id="KW-0597">Phosphoprotein</keyword>
<comment type="caution">
    <text evidence="7">The sequence shown here is derived from an EMBL/GenBank/DDBJ whole genome shotgun (WGS) entry which is preliminary data.</text>
</comment>
<dbReference type="InterPro" id="IPR005467">
    <property type="entry name" value="His_kinase_dom"/>
</dbReference>
<feature type="domain" description="Histidine kinase" evidence="6">
    <location>
        <begin position="1038"/>
        <end position="1268"/>
    </location>
</feature>
<dbReference type="Pfam" id="PF02518">
    <property type="entry name" value="HATPase_c"/>
    <property type="match status" value="1"/>
</dbReference>
<dbReference type="Pfam" id="PF07495">
    <property type="entry name" value="Y_Y_Y"/>
    <property type="match status" value="1"/>
</dbReference>
<dbReference type="InterPro" id="IPR036890">
    <property type="entry name" value="HATPase_C_sf"/>
</dbReference>
<dbReference type="InterPro" id="IPR003661">
    <property type="entry name" value="HisK_dim/P_dom"/>
</dbReference>
<dbReference type="SUPFAM" id="SSF55874">
    <property type="entry name" value="ATPase domain of HSP90 chaperone/DNA topoisomerase II/histidine kinase"/>
    <property type="match status" value="1"/>
</dbReference>
<dbReference type="Gene3D" id="3.30.565.10">
    <property type="entry name" value="Histidine kinase-like ATPase, C-terminal domain"/>
    <property type="match status" value="1"/>
</dbReference>
<evidence type="ECO:0000259" key="6">
    <source>
        <dbReference type="PROSITE" id="PS50109"/>
    </source>
</evidence>
<keyword evidence="5" id="KW-0812">Transmembrane</keyword>
<dbReference type="Gene3D" id="2.130.10.10">
    <property type="entry name" value="YVTN repeat-like/Quinoprotein amine dehydrogenase"/>
    <property type="match status" value="3"/>
</dbReference>
<comment type="catalytic activity">
    <reaction evidence="1">
        <text>ATP + protein L-histidine = ADP + protein N-phospho-L-histidine.</text>
        <dbReference type="EC" id="2.7.13.3"/>
    </reaction>
</comment>
<dbReference type="SMART" id="SM00387">
    <property type="entry name" value="HATPase_c"/>
    <property type="match status" value="1"/>
</dbReference>
<evidence type="ECO:0000256" key="1">
    <source>
        <dbReference type="ARBA" id="ARBA00000085"/>
    </source>
</evidence>
<name>A0A553JJQ1_SHEHA</name>
<dbReference type="Proteomes" id="UP000318126">
    <property type="component" value="Unassembled WGS sequence"/>
</dbReference>
<dbReference type="AlphaFoldDB" id="A0A553JJQ1"/>
<evidence type="ECO:0000313" key="7">
    <source>
        <dbReference type="EMBL" id="TRY12692.1"/>
    </source>
</evidence>
<evidence type="ECO:0000313" key="8">
    <source>
        <dbReference type="Proteomes" id="UP000318126"/>
    </source>
</evidence>
<sequence>MINGYTNMDIPHYGTRKVNRRKNIDLLPLLTLLLITVLIQSKPLIAKDIPIEKIMNFKHFSVNDGLSHSDVIDIVQDKQGFIWLSTDYGLNRYDGYTSKVYSNSKETPNLLSSNRIKSSYIDSSGHLWLGTDKGLDLFNPLDGTFEKINFNGSEHMVKVIYEDSEHHLWIGTNKGLFRQNRDHKTFDRYQNPLPEAEKLASAYITSVIEDDKGRLWIGTNKHGVYRFSTDKKQLAHYQHESDNRAGISANNINSIYETSQHEIWIATNDGLNKYDDEHDSFVRFIHDPNDTTSLSANMNYCLFEDSLGVLWVGTGHGLSKFEPNTNTFTRFYHDPTNVKSLSNNIILSIYEDKYGFLWIGTAGGGANIFDRVPQAFAGYQSVGNDNNLSQKYTVSIYEDNAGTLWLSGDGELTGLNRETSQYINYKHNPLIKTSLGKGRIYAIHEDPNNQLWMGSFFSGLSHMDRESGQFNYYRPDEKLNDGLTFKTVVSIHEYKNEVDDVVLWLGTETGLWQFNTETKRFNHFPIGEKANYTFSIVNDGEERLWVSTYNEGFFHVNKKDGSFTQYHHDDNDMNSLSSDIVIAIIPAANDHLWIATTEGLDHFDTKTKRFSHYNIHNGLPNNNIYSILLDDDKNIWVSTNKGLSRLDVTSNQFENFDVDDGLQSNEFNLSSSHKTKNGELYFGGINGFNAFFPDQLLEHKIKPDIVITDFSLFNESVSISTAEKQSPLTNTIEATKDITLTHLDYVFSIDFAAIHFGDPMQNQYMYQLEGFDNNWIKSNAKLRHATYTNLPSGDYIFRVKGSNKDNIWSDSSSVINIKILPAPWFTWWAFLLYIIVIGSILGIFFYRRYQHYLFKLKIAEKIKISEERLSMALWGSGDQFWDLNIASGEVNRINVLDGFATPEHITLENINELVDNVHQDDQAALLALIKNSVDGKTDIFEFAYRLKNINQQWIWVMNKGRVVSRDNNGKTLRMAGVLINVHELYETQSQLKLLNQNLEDKVEQRTKELQESIDVLKDTQQKLVQSEKMAALGDLVAGFAHEVNTPLGICVTILSLQLDTLKNLKEQYSTGELTAEDIEVYMNKSDEQLLVAQRNTNRAATLIKSFKQVAVDQSHGVVTNIDMKDYIEMVISSNSPKIKQAKIRVNLIIPDNLKFKTYPGAWAQIVTNLIDNSIAHAFTDISREAEITIEVERNKHIELIYTDNGAGMPEEVSTRVFEPFYTTKRGQGGTGLGMHIVYNLVTQKLKGTIDCTSRPNEGVSFIIECDEL</sequence>
<evidence type="ECO:0000256" key="4">
    <source>
        <dbReference type="SAM" id="Coils"/>
    </source>
</evidence>
<dbReference type="PANTHER" id="PTHR43547">
    <property type="entry name" value="TWO-COMPONENT HISTIDINE KINASE"/>
    <property type="match status" value="1"/>
</dbReference>
<keyword evidence="4" id="KW-0175">Coiled coil</keyword>
<organism evidence="7 8">
    <name type="scientific">Shewanella hanedai</name>
    <name type="common">Alteromonas hanedai</name>
    <dbReference type="NCBI Taxonomy" id="25"/>
    <lineage>
        <taxon>Bacteria</taxon>
        <taxon>Pseudomonadati</taxon>
        <taxon>Pseudomonadota</taxon>
        <taxon>Gammaproteobacteria</taxon>
        <taxon>Alteromonadales</taxon>
        <taxon>Shewanellaceae</taxon>
        <taxon>Shewanella</taxon>
    </lineage>
</organism>
<dbReference type="GO" id="GO:0016226">
    <property type="term" value="P:iron-sulfur cluster assembly"/>
    <property type="evidence" value="ECO:0007669"/>
    <property type="project" value="InterPro"/>
</dbReference>
<dbReference type="PRINTS" id="PR00344">
    <property type="entry name" value="BCTRLSENSOR"/>
</dbReference>
<dbReference type="InterPro" id="IPR011110">
    <property type="entry name" value="Reg_prop"/>
</dbReference>
<dbReference type="PROSITE" id="PS50109">
    <property type="entry name" value="HIS_KIN"/>
    <property type="match status" value="1"/>
</dbReference>
<dbReference type="InterPro" id="IPR011123">
    <property type="entry name" value="Y_Y_Y"/>
</dbReference>
<protein>
    <recommendedName>
        <fullName evidence="2">histidine kinase</fullName>
        <ecNumber evidence="2">2.7.13.3</ecNumber>
    </recommendedName>
</protein>
<dbReference type="GO" id="GO:0008199">
    <property type="term" value="F:ferric iron binding"/>
    <property type="evidence" value="ECO:0007669"/>
    <property type="project" value="InterPro"/>
</dbReference>
<dbReference type="CDD" id="cd00082">
    <property type="entry name" value="HisKA"/>
    <property type="match status" value="1"/>
</dbReference>
<dbReference type="SUPFAM" id="SSF55785">
    <property type="entry name" value="PYP-like sensor domain (PAS domain)"/>
    <property type="match status" value="1"/>
</dbReference>
<dbReference type="SUPFAM" id="SSF63829">
    <property type="entry name" value="Calcium-dependent phosphotriesterase"/>
    <property type="match status" value="3"/>
</dbReference>
<dbReference type="OrthoDB" id="9772100at2"/>
<gene>
    <name evidence="7" type="ORF">FN961_19140</name>
</gene>
<dbReference type="PROSITE" id="PS50810">
    <property type="entry name" value="FRATAXIN_2"/>
    <property type="match status" value="1"/>
</dbReference>
<dbReference type="InterPro" id="IPR013783">
    <property type="entry name" value="Ig-like_fold"/>
</dbReference>
<feature type="coiled-coil region" evidence="4">
    <location>
        <begin position="984"/>
        <end position="1019"/>
    </location>
</feature>
<keyword evidence="5" id="KW-1133">Transmembrane helix</keyword>
<dbReference type="Gene3D" id="3.30.450.20">
    <property type="entry name" value="PAS domain"/>
    <property type="match status" value="1"/>
</dbReference>
<proteinExistence type="predicted"/>
<evidence type="ECO:0000256" key="2">
    <source>
        <dbReference type="ARBA" id="ARBA00012438"/>
    </source>
</evidence>